<name>A0A9D1Q1Z7_9FIRM</name>
<sequence>VVRALGHLDVRKRLSSFECTVINDELLEALAEAGFNDHFHLSLQSGCDKVLAAMNRHYDCERYAKAVSDIRRYFPNAGITTDVIAGFPGETRKDHEDTCAFVRSVAFADMHVFPYSERKGTRAAGMPQIPMEERRERAAELGKIKRELHRGFMSAQLGRTLSVYFEEHADGMVSGYSTNYVRVYSEDASPGEVRDVTASKIFKKGVR</sequence>
<dbReference type="Gene3D" id="3.80.30.20">
    <property type="entry name" value="tm_1862 like domain"/>
    <property type="match status" value="1"/>
</dbReference>
<reference evidence="3" key="1">
    <citation type="journal article" date="2021" name="PeerJ">
        <title>Extensive microbial diversity within the chicken gut microbiome revealed by metagenomics and culture.</title>
        <authorList>
            <person name="Gilroy R."/>
            <person name="Ravi A."/>
            <person name="Getino M."/>
            <person name="Pursley I."/>
            <person name="Horton D.L."/>
            <person name="Alikhan N.F."/>
            <person name="Baker D."/>
            <person name="Gharbi K."/>
            <person name="Hall N."/>
            <person name="Watson M."/>
            <person name="Adriaenssens E.M."/>
            <person name="Foster-Nyarko E."/>
            <person name="Jarju S."/>
            <person name="Secka A."/>
            <person name="Antonio M."/>
            <person name="Oren A."/>
            <person name="Chaudhuri R.R."/>
            <person name="La Ragione R."/>
            <person name="Hildebrand F."/>
            <person name="Pallen M.J."/>
        </authorList>
    </citation>
    <scope>NUCLEOTIDE SEQUENCE</scope>
    <source>
        <strain evidence="3">12435</strain>
    </source>
</reference>
<dbReference type="InterPro" id="IPR023404">
    <property type="entry name" value="rSAM_horseshoe"/>
</dbReference>
<dbReference type="PANTHER" id="PTHR11918:SF45">
    <property type="entry name" value="THREONYLCARBAMOYLADENOSINE TRNA METHYLTHIOTRANSFERASE"/>
    <property type="match status" value="1"/>
</dbReference>
<comment type="caution">
    <text evidence="3">The sequence shown here is derived from an EMBL/GenBank/DDBJ whole genome shotgun (WGS) entry which is preliminary data.</text>
</comment>
<dbReference type="GO" id="GO:0051536">
    <property type="term" value="F:iron-sulfur cluster binding"/>
    <property type="evidence" value="ECO:0007669"/>
    <property type="project" value="InterPro"/>
</dbReference>
<organism evidence="3 4">
    <name type="scientific">Candidatus Protoclostridium stercorigallinarum</name>
    <dbReference type="NCBI Taxonomy" id="2838741"/>
    <lineage>
        <taxon>Bacteria</taxon>
        <taxon>Bacillati</taxon>
        <taxon>Bacillota</taxon>
        <taxon>Clostridia</taxon>
        <taxon>Candidatus Protoclostridium</taxon>
    </lineage>
</organism>
<keyword evidence="1" id="KW-0808">Transferase</keyword>
<evidence type="ECO:0000313" key="3">
    <source>
        <dbReference type="EMBL" id="HIW02728.1"/>
    </source>
</evidence>
<feature type="domain" description="Radical SAM core" evidence="2">
    <location>
        <begin position="1"/>
        <end position="153"/>
    </location>
</feature>
<evidence type="ECO:0000256" key="1">
    <source>
        <dbReference type="ARBA" id="ARBA00022679"/>
    </source>
</evidence>
<feature type="non-terminal residue" evidence="3">
    <location>
        <position position="1"/>
    </location>
</feature>
<reference evidence="3" key="2">
    <citation type="submission" date="2021-04" db="EMBL/GenBank/DDBJ databases">
        <authorList>
            <person name="Gilroy R."/>
        </authorList>
    </citation>
    <scope>NUCLEOTIDE SEQUENCE</scope>
    <source>
        <strain evidence="3">12435</strain>
    </source>
</reference>
<proteinExistence type="predicted"/>
<dbReference type="SUPFAM" id="SSF102114">
    <property type="entry name" value="Radical SAM enzymes"/>
    <property type="match status" value="1"/>
</dbReference>
<gene>
    <name evidence="3" type="ORF">H9892_05250</name>
</gene>
<evidence type="ECO:0000313" key="4">
    <source>
        <dbReference type="Proteomes" id="UP000823990"/>
    </source>
</evidence>
<dbReference type="InterPro" id="IPR007197">
    <property type="entry name" value="rSAM"/>
</dbReference>
<dbReference type="EMBL" id="DXHS01000082">
    <property type="protein sequence ID" value="HIW02728.1"/>
    <property type="molecule type" value="Genomic_DNA"/>
</dbReference>
<protein>
    <submittedName>
        <fullName evidence="3">Radical SAM protein</fullName>
    </submittedName>
</protein>
<dbReference type="SMART" id="SM00729">
    <property type="entry name" value="Elp3"/>
    <property type="match status" value="1"/>
</dbReference>
<evidence type="ECO:0000259" key="2">
    <source>
        <dbReference type="PROSITE" id="PS51918"/>
    </source>
</evidence>
<dbReference type="AlphaFoldDB" id="A0A9D1Q1Z7"/>
<dbReference type="InterPro" id="IPR006638">
    <property type="entry name" value="Elp3/MiaA/NifB-like_rSAM"/>
</dbReference>
<dbReference type="Proteomes" id="UP000823990">
    <property type="component" value="Unassembled WGS sequence"/>
</dbReference>
<dbReference type="InterPro" id="IPR058240">
    <property type="entry name" value="rSAM_sf"/>
</dbReference>
<dbReference type="GO" id="GO:0035598">
    <property type="term" value="F:tRNA (N(6)-L-threonylcarbamoyladenosine(37)-C(2))-methylthiotransferase activity"/>
    <property type="evidence" value="ECO:0007669"/>
    <property type="project" value="TreeGrafter"/>
</dbReference>
<dbReference type="PANTHER" id="PTHR11918">
    <property type="entry name" value="RADICAL SAM PROTEINS"/>
    <property type="match status" value="1"/>
</dbReference>
<accession>A0A9D1Q1Z7</accession>
<dbReference type="Pfam" id="PF04055">
    <property type="entry name" value="Radical_SAM"/>
    <property type="match status" value="1"/>
</dbReference>
<dbReference type="PROSITE" id="PS51918">
    <property type="entry name" value="RADICAL_SAM"/>
    <property type="match status" value="1"/>
</dbReference>